<dbReference type="RefSeq" id="WP_311627104.1">
    <property type="nucleotide sequence ID" value="NZ_JAVRFE010000057.1"/>
</dbReference>
<dbReference type="Gene3D" id="3.40.50.1820">
    <property type="entry name" value="alpha/beta hydrolase"/>
    <property type="match status" value="1"/>
</dbReference>
<gene>
    <name evidence="4" type="ORF">RM550_31230</name>
</gene>
<comment type="caution">
    <text evidence="4">The sequence shown here is derived from an EMBL/GenBank/DDBJ whole genome shotgun (WGS) entry which is preliminary data.</text>
</comment>
<dbReference type="EMBL" id="JAVRFE010000057">
    <property type="protein sequence ID" value="MDT0460144.1"/>
    <property type="molecule type" value="Genomic_DNA"/>
</dbReference>
<accession>A0ABU2TGS8</accession>
<reference evidence="4" key="1">
    <citation type="submission" date="2024-05" db="EMBL/GenBank/DDBJ databases">
        <title>30 novel species of actinomycetes from the DSMZ collection.</title>
        <authorList>
            <person name="Nouioui I."/>
        </authorList>
    </citation>
    <scope>NUCLEOTIDE SEQUENCE</scope>
    <source>
        <strain evidence="4">DSM 41527</strain>
    </source>
</reference>
<organism evidence="4 5">
    <name type="scientific">Streptomyces mooreae</name>
    <dbReference type="NCBI Taxonomy" id="3075523"/>
    <lineage>
        <taxon>Bacteria</taxon>
        <taxon>Bacillati</taxon>
        <taxon>Actinomycetota</taxon>
        <taxon>Actinomycetes</taxon>
        <taxon>Kitasatosporales</taxon>
        <taxon>Streptomycetaceae</taxon>
        <taxon>Streptomyces</taxon>
    </lineage>
</organism>
<dbReference type="Proteomes" id="UP001180551">
    <property type="component" value="Unassembled WGS sequence"/>
</dbReference>
<evidence type="ECO:0000256" key="3">
    <source>
        <dbReference type="ARBA" id="ARBA00023098"/>
    </source>
</evidence>
<sequence length="378" mass="41165">MRLPTPTGPHRTGVTTLCLVDRSRRDPWDPAIPVRELMITVFYPARTVHGFSVAPQMTTGAAKSFNGIDVHVHRLPSSGVNWAATATHSYANAPAQAVRRPVVLYGPGGGDPRTLGTGIAEELASHGYVVVTIDHPGDGSEVEFPHTTAYRHEKVRETVFRGDPRTDADQFRTMIEARIGDTRFVLDQLAVLAAGRNPDATGRAVPEDLGRALDLRRVGIYGHSAGGTAAAEAMYEDRRIHAAVNMEGYLDHTPETPGKVGQLFPVARYGVDRPLLLLGSEGFDGKEADQQALELSWAAMLTHQRGRTRRRQVGHAMHWVFTDYAVMAPQLQAAGLMSAADRVGLVGTIDPDTSVAEVRHHVLSFFARNLPACCRHPQ</sequence>
<keyword evidence="3" id="KW-0443">Lipid metabolism</keyword>
<keyword evidence="5" id="KW-1185">Reference proteome</keyword>
<evidence type="ECO:0000313" key="5">
    <source>
        <dbReference type="Proteomes" id="UP001180551"/>
    </source>
</evidence>
<dbReference type="PANTHER" id="PTHR10272">
    <property type="entry name" value="PLATELET-ACTIVATING FACTOR ACETYLHYDROLASE"/>
    <property type="match status" value="1"/>
</dbReference>
<name>A0ABU2TGS8_9ACTN</name>
<dbReference type="GO" id="GO:0016787">
    <property type="term" value="F:hydrolase activity"/>
    <property type="evidence" value="ECO:0007669"/>
    <property type="project" value="UniProtKB-KW"/>
</dbReference>
<keyword evidence="2" id="KW-0442">Lipid degradation</keyword>
<dbReference type="SUPFAM" id="SSF53474">
    <property type="entry name" value="alpha/beta-Hydrolases"/>
    <property type="match status" value="1"/>
</dbReference>
<evidence type="ECO:0000256" key="2">
    <source>
        <dbReference type="ARBA" id="ARBA00022963"/>
    </source>
</evidence>
<proteinExistence type="predicted"/>
<keyword evidence="1 4" id="KW-0378">Hydrolase</keyword>
<evidence type="ECO:0000313" key="4">
    <source>
        <dbReference type="EMBL" id="MDT0460144.1"/>
    </source>
</evidence>
<dbReference type="InterPro" id="IPR029058">
    <property type="entry name" value="AB_hydrolase_fold"/>
</dbReference>
<evidence type="ECO:0000256" key="1">
    <source>
        <dbReference type="ARBA" id="ARBA00022801"/>
    </source>
</evidence>
<protein>
    <submittedName>
        <fullName evidence="4">Alpha/beta hydrolase</fullName>
    </submittedName>
</protein>
<dbReference type="Pfam" id="PF03403">
    <property type="entry name" value="PAF-AH_p_II"/>
    <property type="match status" value="1"/>
</dbReference>
<dbReference type="PANTHER" id="PTHR10272:SF0">
    <property type="entry name" value="PLATELET-ACTIVATING FACTOR ACETYLHYDROLASE"/>
    <property type="match status" value="1"/>
</dbReference>